<keyword evidence="3" id="KW-1185">Reference proteome</keyword>
<reference evidence="2 3" key="1">
    <citation type="submission" date="2020-07" db="EMBL/GenBank/DDBJ databases">
        <title>Taxonomic proposal: Crassvirales, a new order of highly abundant and diverse bacterial viruses.</title>
        <authorList>
            <person name="Shkoporov A.N."/>
            <person name="Stockdale S.R."/>
            <person name="Guerin E."/>
            <person name="Ross R.P."/>
            <person name="Hill C."/>
        </authorList>
    </citation>
    <scope>NUCLEOTIDE SEQUENCE [LARGE SCALE GENOMIC DNA]</scope>
</reference>
<keyword evidence="1" id="KW-1133">Transmembrane helix</keyword>
<proteinExistence type="predicted"/>
<protein>
    <recommendedName>
        <fullName evidence="4">DUF4044 domain-containing protein</fullName>
    </recommendedName>
</protein>
<dbReference type="Proteomes" id="UP000593772">
    <property type="component" value="Segment"/>
</dbReference>
<keyword evidence="1" id="KW-0812">Transmembrane</keyword>
<evidence type="ECO:0000313" key="2">
    <source>
        <dbReference type="EMBL" id="QOR59110.1"/>
    </source>
</evidence>
<accession>A0A7M1S1B9</accession>
<dbReference type="EMBL" id="MT774386">
    <property type="protein sequence ID" value="QOR59110.1"/>
    <property type="molecule type" value="Genomic_DNA"/>
</dbReference>
<evidence type="ECO:0008006" key="4">
    <source>
        <dbReference type="Google" id="ProtNLM"/>
    </source>
</evidence>
<dbReference type="KEGG" id="vg:65129603"/>
<evidence type="ECO:0000256" key="1">
    <source>
        <dbReference type="SAM" id="Phobius"/>
    </source>
</evidence>
<dbReference type="GeneID" id="65129603"/>
<evidence type="ECO:0000313" key="3">
    <source>
        <dbReference type="Proteomes" id="UP000593772"/>
    </source>
</evidence>
<keyword evidence="1" id="KW-0472">Membrane</keyword>
<organism evidence="2 3">
    <name type="scientific">uncultured phage cr110_1</name>
    <dbReference type="NCBI Taxonomy" id="2772070"/>
    <lineage>
        <taxon>Viruses</taxon>
        <taxon>Duplodnaviria</taxon>
        <taxon>Heunggongvirae</taxon>
        <taxon>Uroviricota</taxon>
        <taxon>Caudoviricetes</taxon>
        <taxon>Crassvirales</taxon>
        <taxon>Intestiviridae</taxon>
        <taxon>Crudevirinae</taxon>
        <taxon>Delmidovirus</taxon>
        <taxon>Delmidovirus intestinihominis</taxon>
    </lineage>
</organism>
<feature type="transmembrane region" description="Helical" evidence="1">
    <location>
        <begin position="7"/>
        <end position="29"/>
    </location>
</feature>
<dbReference type="RefSeq" id="YP_010111268.1">
    <property type="nucleotide sequence ID" value="NC_055879.1"/>
</dbReference>
<sequence length="35" mass="3798">MNWEVKFWIKAIIVIAIAVTVIIGISAALTKAILS</sequence>
<name>A0A7M1S1B9_9CAUD</name>